<keyword evidence="6 8" id="KW-1133">Transmembrane helix</keyword>
<dbReference type="Pfam" id="PF01032">
    <property type="entry name" value="FecCD"/>
    <property type="match status" value="1"/>
</dbReference>
<keyword evidence="10" id="KW-1185">Reference proteome</keyword>
<keyword evidence="5 8" id="KW-0812">Transmembrane</keyword>
<evidence type="ECO:0000256" key="8">
    <source>
        <dbReference type="SAM" id="Phobius"/>
    </source>
</evidence>
<keyword evidence="4" id="KW-1003">Cell membrane</keyword>
<evidence type="ECO:0000256" key="6">
    <source>
        <dbReference type="ARBA" id="ARBA00022989"/>
    </source>
</evidence>
<protein>
    <submittedName>
        <fullName evidence="9">Uncharacterized protein</fullName>
    </submittedName>
</protein>
<keyword evidence="7 8" id="KW-0472">Membrane</keyword>
<sequence length="74" mass="8128">MARKLMGPSFGKMFPVSVLLGAIVVVLADLAGRMLSSRWTCLRAFFTAGVGAPFFNLFAVFQEEFHNRFGAAVR</sequence>
<comment type="subcellular location">
    <subcellularLocation>
        <location evidence="1">Cell membrane</location>
        <topology evidence="1">Multi-pass membrane protein</topology>
    </subcellularLocation>
</comment>
<dbReference type="Gene3D" id="1.10.3470.10">
    <property type="entry name" value="ABC transporter involved in vitamin B12 uptake, BtuC"/>
    <property type="match status" value="1"/>
</dbReference>
<dbReference type="SUPFAM" id="SSF81345">
    <property type="entry name" value="ABC transporter involved in vitamin B12 uptake, BtuC"/>
    <property type="match status" value="1"/>
</dbReference>
<comment type="similarity">
    <text evidence="2">Belongs to the binding-protein-dependent transport system permease family. FecCD subfamily.</text>
</comment>
<feature type="transmembrane region" description="Helical" evidence="8">
    <location>
        <begin position="44"/>
        <end position="61"/>
    </location>
</feature>
<dbReference type="OrthoDB" id="9811721at2"/>
<dbReference type="InterPro" id="IPR037294">
    <property type="entry name" value="ABC_BtuC-like"/>
</dbReference>
<proteinExistence type="inferred from homology"/>
<dbReference type="GO" id="GO:0005886">
    <property type="term" value="C:plasma membrane"/>
    <property type="evidence" value="ECO:0007669"/>
    <property type="project" value="UniProtKB-SubCell"/>
</dbReference>
<comment type="caution">
    <text evidence="9">The sequence shown here is derived from an EMBL/GenBank/DDBJ whole genome shotgun (WGS) entry which is preliminary data.</text>
</comment>
<dbReference type="EMBL" id="QXJM01000048">
    <property type="protein sequence ID" value="RIE00699.1"/>
    <property type="molecule type" value="Genomic_DNA"/>
</dbReference>
<evidence type="ECO:0000256" key="3">
    <source>
        <dbReference type="ARBA" id="ARBA00022448"/>
    </source>
</evidence>
<evidence type="ECO:0000256" key="2">
    <source>
        <dbReference type="ARBA" id="ARBA00007935"/>
    </source>
</evidence>
<dbReference type="AlphaFoldDB" id="A0A398CHU2"/>
<gene>
    <name evidence="9" type="ORF">D3H35_26225</name>
</gene>
<evidence type="ECO:0000256" key="5">
    <source>
        <dbReference type="ARBA" id="ARBA00022692"/>
    </source>
</evidence>
<keyword evidence="3" id="KW-0813">Transport</keyword>
<dbReference type="InterPro" id="IPR000522">
    <property type="entry name" value="ABC_transptr_permease_BtuC"/>
</dbReference>
<reference evidence="9 10" key="1">
    <citation type="submission" date="2018-09" db="EMBL/GenBank/DDBJ databases">
        <title>Cohnella cavernae sp. nov., isolated from a karst cave.</title>
        <authorList>
            <person name="Zhu H."/>
        </authorList>
    </citation>
    <scope>NUCLEOTIDE SEQUENCE [LARGE SCALE GENOMIC DNA]</scope>
    <source>
        <strain evidence="9 10">K2E09-144</strain>
    </source>
</reference>
<evidence type="ECO:0000313" key="10">
    <source>
        <dbReference type="Proteomes" id="UP000266340"/>
    </source>
</evidence>
<evidence type="ECO:0000256" key="1">
    <source>
        <dbReference type="ARBA" id="ARBA00004651"/>
    </source>
</evidence>
<evidence type="ECO:0000313" key="9">
    <source>
        <dbReference type="EMBL" id="RIE00699.1"/>
    </source>
</evidence>
<organism evidence="9 10">
    <name type="scientific">Cohnella faecalis</name>
    <dbReference type="NCBI Taxonomy" id="2315694"/>
    <lineage>
        <taxon>Bacteria</taxon>
        <taxon>Bacillati</taxon>
        <taxon>Bacillota</taxon>
        <taxon>Bacilli</taxon>
        <taxon>Bacillales</taxon>
        <taxon>Paenibacillaceae</taxon>
        <taxon>Cohnella</taxon>
    </lineage>
</organism>
<accession>A0A398CHU2</accession>
<evidence type="ECO:0000256" key="7">
    <source>
        <dbReference type="ARBA" id="ARBA00023136"/>
    </source>
</evidence>
<evidence type="ECO:0000256" key="4">
    <source>
        <dbReference type="ARBA" id="ARBA00022475"/>
    </source>
</evidence>
<dbReference type="RefSeq" id="WP_119152095.1">
    <property type="nucleotide sequence ID" value="NZ_QXJM01000048.1"/>
</dbReference>
<dbReference type="Proteomes" id="UP000266340">
    <property type="component" value="Unassembled WGS sequence"/>
</dbReference>
<name>A0A398CHU2_9BACL</name>
<dbReference type="GO" id="GO:0022857">
    <property type="term" value="F:transmembrane transporter activity"/>
    <property type="evidence" value="ECO:0007669"/>
    <property type="project" value="InterPro"/>
</dbReference>